<keyword evidence="2 4" id="KW-0863">Zinc-finger</keyword>
<feature type="region of interest" description="Disordered" evidence="5">
    <location>
        <begin position="348"/>
        <end position="399"/>
    </location>
</feature>
<keyword evidence="1" id="KW-0479">Metal-binding</keyword>
<feature type="compositionally biased region" description="Polar residues" evidence="5">
    <location>
        <begin position="164"/>
        <end position="177"/>
    </location>
</feature>
<dbReference type="InterPro" id="IPR013083">
    <property type="entry name" value="Znf_RING/FYVE/PHD"/>
</dbReference>
<evidence type="ECO:0000256" key="3">
    <source>
        <dbReference type="ARBA" id="ARBA00022833"/>
    </source>
</evidence>
<comment type="caution">
    <text evidence="7">The sequence shown here is derived from an EMBL/GenBank/DDBJ whole genome shotgun (WGS) entry which is preliminary data.</text>
</comment>
<dbReference type="PROSITE" id="PS50016">
    <property type="entry name" value="ZF_PHD_2"/>
    <property type="match status" value="1"/>
</dbReference>
<feature type="region of interest" description="Disordered" evidence="5">
    <location>
        <begin position="137"/>
        <end position="181"/>
    </location>
</feature>
<keyword evidence="3" id="KW-0862">Zinc</keyword>
<dbReference type="GO" id="GO:0008270">
    <property type="term" value="F:zinc ion binding"/>
    <property type="evidence" value="ECO:0007669"/>
    <property type="project" value="UniProtKB-KW"/>
</dbReference>
<accession>A0A8H7NA64</accession>
<dbReference type="Pfam" id="PF00628">
    <property type="entry name" value="PHD"/>
    <property type="match status" value="1"/>
</dbReference>
<evidence type="ECO:0000259" key="6">
    <source>
        <dbReference type="PROSITE" id="PS50016"/>
    </source>
</evidence>
<feature type="compositionally biased region" description="Polar residues" evidence="5">
    <location>
        <begin position="369"/>
        <end position="386"/>
    </location>
</feature>
<dbReference type="InterPro" id="IPR019787">
    <property type="entry name" value="Znf_PHD-finger"/>
</dbReference>
<dbReference type="Gene3D" id="3.30.40.10">
    <property type="entry name" value="Zinc/RING finger domain, C3HC4 (zinc finger)"/>
    <property type="match status" value="1"/>
</dbReference>
<feature type="domain" description="PHD-type" evidence="6">
    <location>
        <begin position="188"/>
        <end position="242"/>
    </location>
</feature>
<dbReference type="EMBL" id="JADCTT010000005">
    <property type="protein sequence ID" value="KAF9751888.1"/>
    <property type="molecule type" value="Genomic_DNA"/>
</dbReference>
<evidence type="ECO:0000313" key="8">
    <source>
        <dbReference type="Proteomes" id="UP000616885"/>
    </source>
</evidence>
<evidence type="ECO:0000313" key="7">
    <source>
        <dbReference type="EMBL" id="KAF9751888.1"/>
    </source>
</evidence>
<proteinExistence type="predicted"/>
<dbReference type="SUPFAM" id="SSF57903">
    <property type="entry name" value="FYVE/PHD zinc finger"/>
    <property type="match status" value="1"/>
</dbReference>
<gene>
    <name evidence="7" type="ORF">IM811_013682</name>
</gene>
<organism evidence="7 8">
    <name type="scientific">Bionectria ochroleuca</name>
    <name type="common">Gliocladium roseum</name>
    <dbReference type="NCBI Taxonomy" id="29856"/>
    <lineage>
        <taxon>Eukaryota</taxon>
        <taxon>Fungi</taxon>
        <taxon>Dikarya</taxon>
        <taxon>Ascomycota</taxon>
        <taxon>Pezizomycotina</taxon>
        <taxon>Sordariomycetes</taxon>
        <taxon>Hypocreomycetidae</taxon>
        <taxon>Hypocreales</taxon>
        <taxon>Bionectriaceae</taxon>
        <taxon>Clonostachys</taxon>
    </lineage>
</organism>
<evidence type="ECO:0000256" key="4">
    <source>
        <dbReference type="PROSITE-ProRule" id="PRU00146"/>
    </source>
</evidence>
<feature type="region of interest" description="Disordered" evidence="5">
    <location>
        <begin position="1"/>
        <end position="58"/>
    </location>
</feature>
<feature type="compositionally biased region" description="Polar residues" evidence="5">
    <location>
        <begin position="18"/>
        <end position="36"/>
    </location>
</feature>
<evidence type="ECO:0000256" key="5">
    <source>
        <dbReference type="SAM" id="MobiDB-lite"/>
    </source>
</evidence>
<dbReference type="InterPro" id="IPR011011">
    <property type="entry name" value="Znf_FYVE_PHD"/>
</dbReference>
<sequence>MDSTPGNHNFGDDVVMDSASNHSRDVSTPQPTSLGPENNAIATPLADRTSRSPSLASPYVPQFSAATSFILNRMKSTGSNFNSTLSDLSTAVAESDKDAYEEFKTKLVQSMSKGTSLPEPPPLSTPSEPSLLKKSLLHPKVADSSSSSLKRKRESEPSTEVDFGQSTMPFPSASQSPGPAMGSLNGVKQECSTCRTSVSFEENQVIICQVCGIGRHQQCWSPPVLRADVKRATFTCERCETTNASQNGAPAEYRDQRTEKVRQKRLAMLPAGIVPVKPELVGFGAGAATDHARTAYFQNMRKTDLLNILSFCDQLQPQLIVDIMVSVSKKHPTLPMFASPDWHEPFSDPSAPGKVARRGSARASHGRSLLNSKAKQKIKNTGSARNGTKRQAKKPAPAVEDMPLQLTNNEEDTLPPAWPRAGQGMYAKLVPEVEDRSLLKDDNDEGAFSHFMVSNMGKQIIEPV</sequence>
<protein>
    <recommendedName>
        <fullName evidence="6">PHD-type domain-containing protein</fullName>
    </recommendedName>
</protein>
<evidence type="ECO:0000256" key="2">
    <source>
        <dbReference type="ARBA" id="ARBA00022771"/>
    </source>
</evidence>
<dbReference type="Proteomes" id="UP000616885">
    <property type="component" value="Unassembled WGS sequence"/>
</dbReference>
<name>A0A8H7NA64_BIOOC</name>
<feature type="region of interest" description="Disordered" evidence="5">
    <location>
        <begin position="111"/>
        <end position="130"/>
    </location>
</feature>
<evidence type="ECO:0000256" key="1">
    <source>
        <dbReference type="ARBA" id="ARBA00022723"/>
    </source>
</evidence>
<dbReference type="AlphaFoldDB" id="A0A8H7NA64"/>
<reference evidence="7" key="1">
    <citation type="submission" date="2020-10" db="EMBL/GenBank/DDBJ databases">
        <title>High-Quality Genome Resource of Clonostachys rosea strain S41 by Oxford Nanopore Long-Read Sequencing.</title>
        <authorList>
            <person name="Wang H."/>
        </authorList>
    </citation>
    <scope>NUCLEOTIDE SEQUENCE</scope>
    <source>
        <strain evidence="7">S41</strain>
    </source>
</reference>